<accession>A0AAV6UUB1</accession>
<evidence type="ECO:0000313" key="1">
    <source>
        <dbReference type="EMBL" id="KAG8186841.1"/>
    </source>
</evidence>
<name>A0AAV6UUB1_9ARAC</name>
<dbReference type="EMBL" id="JAFNEN010000287">
    <property type="protein sequence ID" value="KAG8186841.1"/>
    <property type="molecule type" value="Genomic_DNA"/>
</dbReference>
<sequence length="96" mass="10706">MDYSYLFVPQGRKKKVGDQNFFPHKNSDANAFVPFHAFLRARILSYCSRNISVGDEAALEISSSGFGDSGQVVRLLLMSSRAQALTRLRPCPHLDS</sequence>
<dbReference type="AlphaFoldDB" id="A0AAV6UUB1"/>
<proteinExistence type="predicted"/>
<gene>
    <name evidence="1" type="ORF">JTE90_024087</name>
</gene>
<keyword evidence="2" id="KW-1185">Reference proteome</keyword>
<evidence type="ECO:0000313" key="2">
    <source>
        <dbReference type="Proteomes" id="UP000827092"/>
    </source>
</evidence>
<protein>
    <submittedName>
        <fullName evidence="1">Uncharacterized protein</fullName>
    </submittedName>
</protein>
<reference evidence="1 2" key="1">
    <citation type="journal article" date="2022" name="Nat. Ecol. Evol.">
        <title>A masculinizing supergene underlies an exaggerated male reproductive morph in a spider.</title>
        <authorList>
            <person name="Hendrickx F."/>
            <person name="De Corte Z."/>
            <person name="Sonet G."/>
            <person name="Van Belleghem S.M."/>
            <person name="Kostlbacher S."/>
            <person name="Vangestel C."/>
        </authorList>
    </citation>
    <scope>NUCLEOTIDE SEQUENCE [LARGE SCALE GENOMIC DNA]</scope>
    <source>
        <strain evidence="1">W744_W776</strain>
    </source>
</reference>
<dbReference type="Proteomes" id="UP000827092">
    <property type="component" value="Unassembled WGS sequence"/>
</dbReference>
<organism evidence="1 2">
    <name type="scientific">Oedothorax gibbosus</name>
    <dbReference type="NCBI Taxonomy" id="931172"/>
    <lineage>
        <taxon>Eukaryota</taxon>
        <taxon>Metazoa</taxon>
        <taxon>Ecdysozoa</taxon>
        <taxon>Arthropoda</taxon>
        <taxon>Chelicerata</taxon>
        <taxon>Arachnida</taxon>
        <taxon>Araneae</taxon>
        <taxon>Araneomorphae</taxon>
        <taxon>Entelegynae</taxon>
        <taxon>Araneoidea</taxon>
        <taxon>Linyphiidae</taxon>
        <taxon>Erigoninae</taxon>
        <taxon>Oedothorax</taxon>
    </lineage>
</organism>
<comment type="caution">
    <text evidence="1">The sequence shown here is derived from an EMBL/GenBank/DDBJ whole genome shotgun (WGS) entry which is preliminary data.</text>
</comment>